<name>A0ABU3B658_9GAMM</name>
<dbReference type="SUPFAM" id="SSF88723">
    <property type="entry name" value="PIN domain-like"/>
    <property type="match status" value="1"/>
</dbReference>
<dbReference type="Proteomes" id="UP001259982">
    <property type="component" value="Unassembled WGS sequence"/>
</dbReference>
<accession>A0ABU3B658</accession>
<evidence type="ECO:0000313" key="2">
    <source>
        <dbReference type="EMBL" id="MDT0617936.1"/>
    </source>
</evidence>
<dbReference type="InterPro" id="IPR002716">
    <property type="entry name" value="PIN_dom"/>
</dbReference>
<dbReference type="NCBIfam" id="TIGR00305">
    <property type="entry name" value="putative toxin-antitoxin system toxin component, PIN family"/>
    <property type="match status" value="1"/>
</dbReference>
<proteinExistence type="predicted"/>
<dbReference type="RefSeq" id="WP_311657909.1">
    <property type="nucleotide sequence ID" value="NZ_JAVRHY010000004.1"/>
</dbReference>
<evidence type="ECO:0000313" key="3">
    <source>
        <dbReference type="Proteomes" id="UP001259982"/>
    </source>
</evidence>
<evidence type="ECO:0000259" key="1">
    <source>
        <dbReference type="Pfam" id="PF13470"/>
    </source>
</evidence>
<dbReference type="PANTHER" id="PTHR34610:SF3">
    <property type="entry name" value="SSL7007 PROTEIN"/>
    <property type="match status" value="1"/>
</dbReference>
<dbReference type="CDD" id="cd09871">
    <property type="entry name" value="PIN_MtVapC28-VapC30-like"/>
    <property type="match status" value="1"/>
</dbReference>
<organism evidence="2 3">
    <name type="scientific">Spectribacter acetivorans</name>
    <dbReference type="NCBI Taxonomy" id="3075603"/>
    <lineage>
        <taxon>Bacteria</taxon>
        <taxon>Pseudomonadati</taxon>
        <taxon>Pseudomonadota</taxon>
        <taxon>Gammaproteobacteria</taxon>
        <taxon>Salinisphaerales</taxon>
        <taxon>Salinisphaeraceae</taxon>
        <taxon>Spectribacter</taxon>
    </lineage>
</organism>
<dbReference type="Pfam" id="PF13470">
    <property type="entry name" value="PIN_3"/>
    <property type="match status" value="1"/>
</dbReference>
<comment type="caution">
    <text evidence="2">The sequence shown here is derived from an EMBL/GenBank/DDBJ whole genome shotgun (WGS) entry which is preliminary data.</text>
</comment>
<protein>
    <submittedName>
        <fullName evidence="2">Toxin-antitoxin system toxin component, PIN family</fullName>
    </submittedName>
</protein>
<dbReference type="InterPro" id="IPR002850">
    <property type="entry name" value="PIN_toxin-like"/>
</dbReference>
<gene>
    <name evidence="2" type="ORF">RM531_05585</name>
</gene>
<dbReference type="EMBL" id="JAVRHY010000004">
    <property type="protein sequence ID" value="MDT0617936.1"/>
    <property type="molecule type" value="Genomic_DNA"/>
</dbReference>
<feature type="domain" description="PIN" evidence="1">
    <location>
        <begin position="1"/>
        <end position="111"/>
    </location>
</feature>
<reference evidence="2 3" key="1">
    <citation type="submission" date="2023-09" db="EMBL/GenBank/DDBJ databases">
        <authorList>
            <person name="Rey-Velasco X."/>
        </authorList>
    </citation>
    <scope>NUCLEOTIDE SEQUENCE [LARGE SCALE GENOMIC DNA]</scope>
    <source>
        <strain evidence="2 3">P385</strain>
    </source>
</reference>
<sequence length="136" mass="15038">MIDTSVFVAALIGRGGPNRELLRRCLQGVYRPLMGNSLMAEYEAVINRPAILKRVPATSWEVQDLLDALCATAEWVPIYYLLRPNLVDEGGNHILELATAGNARWVVTNNLKDFAGSQLHLPDVGITTPEQLLKEV</sequence>
<dbReference type="InterPro" id="IPR029060">
    <property type="entry name" value="PIN-like_dom_sf"/>
</dbReference>
<dbReference type="PANTHER" id="PTHR34610">
    <property type="entry name" value="SSL7007 PROTEIN"/>
    <property type="match status" value="1"/>
</dbReference>
<keyword evidence="3" id="KW-1185">Reference proteome</keyword>